<comment type="caution">
    <text evidence="2">The sequence shown here is derived from an EMBL/GenBank/DDBJ whole genome shotgun (WGS) entry which is preliminary data.</text>
</comment>
<evidence type="ECO:0000313" key="2">
    <source>
        <dbReference type="EMBL" id="CAK7340787.1"/>
    </source>
</evidence>
<dbReference type="GO" id="GO:0009507">
    <property type="term" value="C:chloroplast"/>
    <property type="evidence" value="ECO:0007669"/>
    <property type="project" value="TreeGrafter"/>
</dbReference>
<accession>A0AAV1RZ47</accession>
<gene>
    <name evidence="2" type="ORF">DCAF_LOCUS15873</name>
</gene>
<dbReference type="EMBL" id="CAWUPB010001160">
    <property type="protein sequence ID" value="CAK7340787.1"/>
    <property type="molecule type" value="Genomic_DNA"/>
</dbReference>
<dbReference type="PANTHER" id="PTHR37764">
    <property type="entry name" value="KETOSE/ALDOSE ISOMERASE, PUTATIVE (MOG1/PSBP/DUF1795-LIKE PHOTOSYSTEM II REACTION CENTER PSBP FAMILY PROTEIN)-RELATED"/>
    <property type="match status" value="1"/>
</dbReference>
<name>A0AAV1RZ47_9ROSI</name>
<dbReference type="InterPro" id="IPR016123">
    <property type="entry name" value="Mog1/PsbP_a/b/a-sand"/>
</dbReference>
<dbReference type="Gene3D" id="3.40.1000.10">
    <property type="entry name" value="Mog1/PsbP, alpha/beta/alpha sandwich"/>
    <property type="match status" value="1"/>
</dbReference>
<feature type="compositionally biased region" description="Pro residues" evidence="1">
    <location>
        <begin position="14"/>
        <end position="25"/>
    </location>
</feature>
<proteinExistence type="predicted"/>
<dbReference type="SUPFAM" id="SSF55724">
    <property type="entry name" value="Mog1p/PsbP-like"/>
    <property type="match status" value="1"/>
</dbReference>
<evidence type="ECO:0000256" key="1">
    <source>
        <dbReference type="SAM" id="MobiDB-lite"/>
    </source>
</evidence>
<organism evidence="2 3">
    <name type="scientific">Dovyalis caffra</name>
    <dbReference type="NCBI Taxonomy" id="77055"/>
    <lineage>
        <taxon>Eukaryota</taxon>
        <taxon>Viridiplantae</taxon>
        <taxon>Streptophyta</taxon>
        <taxon>Embryophyta</taxon>
        <taxon>Tracheophyta</taxon>
        <taxon>Spermatophyta</taxon>
        <taxon>Magnoliopsida</taxon>
        <taxon>eudicotyledons</taxon>
        <taxon>Gunneridae</taxon>
        <taxon>Pentapetalae</taxon>
        <taxon>rosids</taxon>
        <taxon>fabids</taxon>
        <taxon>Malpighiales</taxon>
        <taxon>Salicaceae</taxon>
        <taxon>Flacourtieae</taxon>
        <taxon>Dovyalis</taxon>
    </lineage>
</organism>
<dbReference type="PANTHER" id="PTHR37764:SF1">
    <property type="entry name" value="KETOSE_ALDOSE ISOMERASE, PUTATIVE (MOG1_PSBP_DUF1795-LIKE PHOTOSYSTEM II REACTION CENTER PSBP FAMILY PROTEIN)-RELATED"/>
    <property type="match status" value="1"/>
</dbReference>
<dbReference type="AlphaFoldDB" id="A0AAV1RZ47"/>
<sequence>MAVLLSLSPHHHPLNPPQNPNPKSPKPTSLASTLLNTISKREFIFKATSLCVISLTTQNPLVQVLAESSPPSKSVLSTLANTKSWFQFYGDGFAIRVPPQFEDVMEPEDYSAGMSLYGDKAKPKTFAARFASSDGSEVLSVVVRPSNSLKITFLEAKDITDLGSLKEASKIFVPGGSTLYSARTLKVKEEEGYRTYYFYEFGRDEEHVALVAAVNSGKAIVAGATAPQSKWDNDGVKLRSAAISLTVNQHMGHMGWTHYPTVFPQAMCPDIFWCIKPKGFAPFLSPDRPINPLTLCSKSQQIITNENPTRQQPEGYSCNLSRHFKR</sequence>
<evidence type="ECO:0000313" key="3">
    <source>
        <dbReference type="Proteomes" id="UP001314170"/>
    </source>
</evidence>
<feature type="region of interest" description="Disordered" evidence="1">
    <location>
        <begin position="8"/>
        <end position="30"/>
    </location>
</feature>
<dbReference type="Proteomes" id="UP001314170">
    <property type="component" value="Unassembled WGS sequence"/>
</dbReference>
<reference evidence="2 3" key="1">
    <citation type="submission" date="2024-01" db="EMBL/GenBank/DDBJ databases">
        <authorList>
            <person name="Waweru B."/>
        </authorList>
    </citation>
    <scope>NUCLEOTIDE SEQUENCE [LARGE SCALE GENOMIC DNA]</scope>
</reference>
<protein>
    <submittedName>
        <fullName evidence="2">Uncharacterized protein</fullName>
    </submittedName>
</protein>
<keyword evidence="3" id="KW-1185">Reference proteome</keyword>